<feature type="domain" description="Protein kinase" evidence="1">
    <location>
        <begin position="476"/>
        <end position="606"/>
    </location>
</feature>
<dbReference type="InterPro" id="IPR000719">
    <property type="entry name" value="Prot_kinase_dom"/>
</dbReference>
<dbReference type="EMBL" id="CAJVPP010007169">
    <property type="protein sequence ID" value="CAG8685029.1"/>
    <property type="molecule type" value="Genomic_DNA"/>
</dbReference>
<dbReference type="PROSITE" id="PS00109">
    <property type="entry name" value="PROTEIN_KINASE_TYR"/>
    <property type="match status" value="1"/>
</dbReference>
<dbReference type="InterPro" id="IPR011009">
    <property type="entry name" value="Kinase-like_dom_sf"/>
</dbReference>
<keyword evidence="3" id="KW-1185">Reference proteome</keyword>
<protein>
    <submittedName>
        <fullName evidence="2">12797_t:CDS:1</fullName>
    </submittedName>
</protein>
<name>A0A9N9ENZ3_FUNMO</name>
<dbReference type="PROSITE" id="PS50011">
    <property type="entry name" value="PROTEIN_KINASE_DOM"/>
    <property type="match status" value="2"/>
</dbReference>
<comment type="caution">
    <text evidence="2">The sequence shown here is derived from an EMBL/GenBank/DDBJ whole genome shotgun (WGS) entry which is preliminary data.</text>
</comment>
<dbReference type="InterPro" id="IPR008266">
    <property type="entry name" value="Tyr_kinase_AS"/>
</dbReference>
<dbReference type="Proteomes" id="UP000789375">
    <property type="component" value="Unassembled WGS sequence"/>
</dbReference>
<dbReference type="GO" id="GO:0005524">
    <property type="term" value="F:ATP binding"/>
    <property type="evidence" value="ECO:0007669"/>
    <property type="project" value="InterPro"/>
</dbReference>
<proteinExistence type="predicted"/>
<dbReference type="PANTHER" id="PTHR44329">
    <property type="entry name" value="SERINE/THREONINE-PROTEIN KINASE TNNI3K-RELATED"/>
    <property type="match status" value="1"/>
</dbReference>
<dbReference type="GO" id="GO:0004674">
    <property type="term" value="F:protein serine/threonine kinase activity"/>
    <property type="evidence" value="ECO:0007669"/>
    <property type="project" value="TreeGrafter"/>
</dbReference>
<dbReference type="InterPro" id="IPR051681">
    <property type="entry name" value="Ser/Thr_Kinases-Pseudokinases"/>
</dbReference>
<dbReference type="Gene3D" id="1.10.510.10">
    <property type="entry name" value="Transferase(Phosphotransferase) domain 1"/>
    <property type="match status" value="2"/>
</dbReference>
<dbReference type="Pfam" id="PF00069">
    <property type="entry name" value="Pkinase"/>
    <property type="match status" value="1"/>
</dbReference>
<dbReference type="Pfam" id="PF07714">
    <property type="entry name" value="PK_Tyr_Ser-Thr"/>
    <property type="match status" value="1"/>
</dbReference>
<sequence>MNDITLSNFEIPSSDLIKPVDPLGSSVSECRVKKSMYFKSPVAEKEIGQFKKNDQRLRDLEKEVKYIHKICNCSSYLTFYGYTRRNTSYSAIWKWGGYNLQAYLAENPNLEWKIRLSIAQGISNALNFIHKEEILHYDIRSCNIYLSLCLQVKLHGFRLAGGSSISPVMLTSASERTDPRWTPPEKIRDKMYTKASEIYSFSLVLWEIINNRTPFNDMLPEEITNKVLNGEHPQPERTNGTPVEYQEIMEKGWNINPTNRPTAQQMLNLLSHLESKEWLGHRLPRIGDDDHTQPDFQTTPFSPKNSKLLDFPISRLTDLASTSDSCKAVLNLFEAAKRNRDLFDRGVEIINDGKIILNEIKQIIDQSTNLYWKDCIEESSAFQNYSNYLLNIENVNGFIEVDDAEVRQEIPMLNDELDYLTSELRKLVQQWKSNFKKCGVTKRKFKAAAKMLILYKSISPPSSKMNSEISYSKLDCEIPSYLVDTENSSVIPGSKNIKKGLYMFSASVAEKVVGNFEKNDPKINELQDEINYLKRLSECENILKFHGLVRRNTSWSVIMKWGEYKLQPYLEKYPNMEWTKKLMIARGIADALNFIHTKDILHFDIR</sequence>
<organism evidence="2 3">
    <name type="scientific">Funneliformis mosseae</name>
    <name type="common">Endomycorrhizal fungus</name>
    <name type="synonym">Glomus mosseae</name>
    <dbReference type="NCBI Taxonomy" id="27381"/>
    <lineage>
        <taxon>Eukaryota</taxon>
        <taxon>Fungi</taxon>
        <taxon>Fungi incertae sedis</taxon>
        <taxon>Mucoromycota</taxon>
        <taxon>Glomeromycotina</taxon>
        <taxon>Glomeromycetes</taxon>
        <taxon>Glomerales</taxon>
        <taxon>Glomeraceae</taxon>
        <taxon>Funneliformis</taxon>
    </lineage>
</organism>
<accession>A0A9N9ENZ3</accession>
<dbReference type="InterPro" id="IPR001245">
    <property type="entry name" value="Ser-Thr/Tyr_kinase_cat_dom"/>
</dbReference>
<feature type="non-terminal residue" evidence="2">
    <location>
        <position position="606"/>
    </location>
</feature>
<evidence type="ECO:0000259" key="1">
    <source>
        <dbReference type="PROSITE" id="PS50011"/>
    </source>
</evidence>
<gene>
    <name evidence="2" type="ORF">FMOSSE_LOCUS13089</name>
</gene>
<evidence type="ECO:0000313" key="2">
    <source>
        <dbReference type="EMBL" id="CAG8685029.1"/>
    </source>
</evidence>
<reference evidence="2" key="1">
    <citation type="submission" date="2021-06" db="EMBL/GenBank/DDBJ databases">
        <authorList>
            <person name="Kallberg Y."/>
            <person name="Tangrot J."/>
            <person name="Rosling A."/>
        </authorList>
    </citation>
    <scope>NUCLEOTIDE SEQUENCE</scope>
    <source>
        <strain evidence="2">87-6 pot B 2015</strain>
    </source>
</reference>
<feature type="domain" description="Protein kinase" evidence="1">
    <location>
        <begin position="17"/>
        <end position="279"/>
    </location>
</feature>
<dbReference type="SUPFAM" id="SSF56112">
    <property type="entry name" value="Protein kinase-like (PK-like)"/>
    <property type="match status" value="2"/>
</dbReference>
<dbReference type="AlphaFoldDB" id="A0A9N9ENZ3"/>
<evidence type="ECO:0000313" key="3">
    <source>
        <dbReference type="Proteomes" id="UP000789375"/>
    </source>
</evidence>